<dbReference type="Gene3D" id="3.40.50.1460">
    <property type="match status" value="1"/>
</dbReference>
<keyword evidence="2" id="KW-0732">Signal</keyword>
<dbReference type="AlphaFoldDB" id="A0A9X1VV52"/>
<dbReference type="InterPro" id="IPR029030">
    <property type="entry name" value="Caspase-like_dom_sf"/>
</dbReference>
<comment type="similarity">
    <text evidence="1">Belongs to the peptidase C14A family.</text>
</comment>
<dbReference type="GO" id="GO:0004197">
    <property type="term" value="F:cysteine-type endopeptidase activity"/>
    <property type="evidence" value="ECO:0007669"/>
    <property type="project" value="InterPro"/>
</dbReference>
<feature type="domain" description="Caspase family p20" evidence="3">
    <location>
        <begin position="30"/>
        <end position="159"/>
    </location>
</feature>
<accession>A0A9X1VV52</accession>
<organism evidence="4 5">
    <name type="scientific">Variovorax terrae</name>
    <dbReference type="NCBI Taxonomy" id="2923278"/>
    <lineage>
        <taxon>Bacteria</taxon>
        <taxon>Pseudomonadati</taxon>
        <taxon>Pseudomonadota</taxon>
        <taxon>Betaproteobacteria</taxon>
        <taxon>Burkholderiales</taxon>
        <taxon>Comamonadaceae</taxon>
        <taxon>Variovorax</taxon>
    </lineage>
</organism>
<dbReference type="GO" id="GO:0006508">
    <property type="term" value="P:proteolysis"/>
    <property type="evidence" value="ECO:0007669"/>
    <property type="project" value="InterPro"/>
</dbReference>
<dbReference type="InterPro" id="IPR052039">
    <property type="entry name" value="Caspase-related_regulators"/>
</dbReference>
<gene>
    <name evidence="4" type="ORF">MMF98_12170</name>
</gene>
<keyword evidence="5" id="KW-1185">Reference proteome</keyword>
<evidence type="ECO:0000256" key="1">
    <source>
        <dbReference type="ARBA" id="ARBA00010134"/>
    </source>
</evidence>
<dbReference type="RefSeq" id="WP_243306536.1">
    <property type="nucleotide sequence ID" value="NZ_JALGBI010000001.1"/>
</dbReference>
<feature type="signal peptide" evidence="2">
    <location>
        <begin position="1"/>
        <end position="26"/>
    </location>
</feature>
<proteinExistence type="inferred from homology"/>
<dbReference type="PANTHER" id="PTHR22576">
    <property type="entry name" value="MUCOSA ASSOCIATED LYMPHOID TISSUE LYMPHOMA TRANSLOCATION PROTEIN 1/PARACASPASE"/>
    <property type="match status" value="1"/>
</dbReference>
<dbReference type="Proteomes" id="UP001139447">
    <property type="component" value="Unassembled WGS sequence"/>
</dbReference>
<sequence length="596" mass="64465">MQTQHPLIRRALAFLMACLLGAAAHAADAEKRVALVIGNSTYKNSPLKNPTNDAKDMAARLRALGFEVIERSNLRTRQMGATLREFRSKLTPGAVALVFYAGHGVQIRGENYLPTVDAEIDSEEDVPSQSLSMKQVMDVLEDAKTRLNLVFLDACRNNPYARGFRSTGEGLARVSAPSGTLISYATRPGSVAADGSGKNGLYTGHLLKQMEQSNQPVEQVLKRVVTGVKNESAGRQEPWMEGSIEGDFCFGNCAAGTLMALAAPSAGEIEDQLWDSIKASRSPAVFEDYLAKYPRGRYMAQSRVRLASLKGDSSSEAAARDAEAAFWRAAEAGGTRAELQAYLAQYPQGQFVQTARTRIIAIEETDARKKKELDEADRAARASAAKVASVDPDMFISDKVRGEIARSRALFPQAHPTRTAKVVMAVGGKDLNMTVRHENGLCVVEYGNGLTVFYHAAGTLAAGGTKALHFLHARVVETEQVFNGSIATLSPGQSMVATIQSRGLPGETRVSVGETRASWPEYNFPYPGTQLRIVRDFETAGGYLKAEEIRLYSPEVGCALPVSEDITEIHGNKLFGQKLQGKAQTKAFTLADLASP</sequence>
<dbReference type="InterPro" id="IPR001309">
    <property type="entry name" value="Pept_C14_p20"/>
</dbReference>
<evidence type="ECO:0000259" key="3">
    <source>
        <dbReference type="PROSITE" id="PS50208"/>
    </source>
</evidence>
<dbReference type="Pfam" id="PF00656">
    <property type="entry name" value="Peptidase_C14"/>
    <property type="match status" value="1"/>
</dbReference>
<name>A0A9X1VV52_9BURK</name>
<dbReference type="InterPro" id="IPR015917">
    <property type="entry name" value="Pept_C14A"/>
</dbReference>
<dbReference type="PROSITE" id="PS50208">
    <property type="entry name" value="CASPASE_P20"/>
    <property type="match status" value="1"/>
</dbReference>
<comment type="caution">
    <text evidence="4">The sequence shown here is derived from an EMBL/GenBank/DDBJ whole genome shotgun (WGS) entry which is preliminary data.</text>
</comment>
<evidence type="ECO:0000313" key="5">
    <source>
        <dbReference type="Proteomes" id="UP001139447"/>
    </source>
</evidence>
<dbReference type="InterPro" id="IPR011600">
    <property type="entry name" value="Pept_C14_caspase"/>
</dbReference>
<evidence type="ECO:0000313" key="4">
    <source>
        <dbReference type="EMBL" id="MCJ0763962.1"/>
    </source>
</evidence>
<feature type="chain" id="PRO_5040949134" evidence="2">
    <location>
        <begin position="27"/>
        <end position="596"/>
    </location>
</feature>
<dbReference type="SMART" id="SM00115">
    <property type="entry name" value="CASc"/>
    <property type="match status" value="1"/>
</dbReference>
<protein>
    <submittedName>
        <fullName evidence="4">Caspase family protein</fullName>
    </submittedName>
</protein>
<dbReference type="SUPFAM" id="SSF52129">
    <property type="entry name" value="Caspase-like"/>
    <property type="match status" value="1"/>
</dbReference>
<evidence type="ECO:0000256" key="2">
    <source>
        <dbReference type="SAM" id="SignalP"/>
    </source>
</evidence>
<reference evidence="4" key="1">
    <citation type="submission" date="2022-03" db="EMBL/GenBank/DDBJ databases">
        <authorList>
            <person name="Woo C.Y."/>
        </authorList>
    </citation>
    <scope>NUCLEOTIDE SEQUENCE</scope>
    <source>
        <strain evidence="4">CYS-02</strain>
    </source>
</reference>
<dbReference type="PANTHER" id="PTHR22576:SF37">
    <property type="entry name" value="MUCOSA-ASSOCIATED LYMPHOID TISSUE LYMPHOMA TRANSLOCATION PROTEIN 1"/>
    <property type="match status" value="1"/>
</dbReference>
<dbReference type="EMBL" id="JALGBI010000001">
    <property type="protein sequence ID" value="MCJ0763962.1"/>
    <property type="molecule type" value="Genomic_DNA"/>
</dbReference>